<keyword evidence="3" id="KW-0560">Oxidoreductase</keyword>
<evidence type="ECO:0000256" key="4">
    <source>
        <dbReference type="PIRSR" id="PIRSR000097-1"/>
    </source>
</evidence>
<dbReference type="InterPro" id="IPR036812">
    <property type="entry name" value="NAD(P)_OxRdtase_dom_sf"/>
</dbReference>
<evidence type="ECO:0000256" key="5">
    <source>
        <dbReference type="PIRSR" id="PIRSR000097-2"/>
    </source>
</evidence>
<dbReference type="Pfam" id="PF00248">
    <property type="entry name" value="Aldo_ket_red"/>
    <property type="match status" value="1"/>
</dbReference>
<reference evidence="9" key="1">
    <citation type="submission" date="2015-12" db="EMBL/GenBank/DDBJ databases">
        <title>De novo transcriptome assembly of four potential Pierce s Disease insect vectors from Arizona vineyards.</title>
        <authorList>
            <person name="Tassone E.E."/>
        </authorList>
    </citation>
    <scope>NUCLEOTIDE SEQUENCE</scope>
</reference>
<dbReference type="FunFam" id="3.20.20.100:FF:000006">
    <property type="entry name" value="Aldo-keto reductase family 1 member A1"/>
    <property type="match status" value="1"/>
</dbReference>
<evidence type="ECO:0000256" key="3">
    <source>
        <dbReference type="ARBA" id="ARBA00023002"/>
    </source>
</evidence>
<proteinExistence type="inferred from homology"/>
<evidence type="ECO:0000256" key="1">
    <source>
        <dbReference type="ARBA" id="ARBA00007905"/>
    </source>
</evidence>
<comment type="similarity">
    <text evidence="1">Belongs to the aldo/keto reductase family.</text>
</comment>
<dbReference type="PIRSF" id="PIRSF000097">
    <property type="entry name" value="AKR"/>
    <property type="match status" value="1"/>
</dbReference>
<organism evidence="9">
    <name type="scientific">Clastoptera arizonana</name>
    <name type="common">Arizona spittle bug</name>
    <dbReference type="NCBI Taxonomy" id="38151"/>
    <lineage>
        <taxon>Eukaryota</taxon>
        <taxon>Metazoa</taxon>
        <taxon>Ecdysozoa</taxon>
        <taxon>Arthropoda</taxon>
        <taxon>Hexapoda</taxon>
        <taxon>Insecta</taxon>
        <taxon>Pterygota</taxon>
        <taxon>Neoptera</taxon>
        <taxon>Paraneoptera</taxon>
        <taxon>Hemiptera</taxon>
        <taxon>Auchenorrhyncha</taxon>
        <taxon>Cercopoidea</taxon>
        <taxon>Clastopteridae</taxon>
        <taxon>Clastoptera</taxon>
    </lineage>
</organism>
<evidence type="ECO:0000313" key="8">
    <source>
        <dbReference type="EMBL" id="JAS12042.1"/>
    </source>
</evidence>
<gene>
    <name evidence="9" type="ORF">g.16228</name>
    <name evidence="8" type="ORF">g.16229</name>
</gene>
<protein>
    <recommendedName>
        <fullName evidence="7">NADP-dependent oxidoreductase domain-containing protein</fullName>
    </recommendedName>
</protein>
<evidence type="ECO:0000256" key="2">
    <source>
        <dbReference type="ARBA" id="ARBA00022857"/>
    </source>
</evidence>
<dbReference type="PROSITE" id="PS00798">
    <property type="entry name" value="ALDOKETO_REDUCTASE_1"/>
    <property type="match status" value="1"/>
</dbReference>
<dbReference type="SUPFAM" id="SSF51430">
    <property type="entry name" value="NAD(P)-linked oxidoreductase"/>
    <property type="match status" value="1"/>
</dbReference>
<dbReference type="InterPro" id="IPR018170">
    <property type="entry name" value="Aldo/ket_reductase_CS"/>
</dbReference>
<evidence type="ECO:0000259" key="7">
    <source>
        <dbReference type="Pfam" id="PF00248"/>
    </source>
</evidence>
<dbReference type="PROSITE" id="PS00062">
    <property type="entry name" value="ALDOKETO_REDUCTASE_2"/>
    <property type="match status" value="1"/>
</dbReference>
<dbReference type="Gene3D" id="3.20.20.100">
    <property type="entry name" value="NADP-dependent oxidoreductase domain"/>
    <property type="match status" value="1"/>
</dbReference>
<dbReference type="EMBL" id="GEDC01025256">
    <property type="protein sequence ID" value="JAS12042.1"/>
    <property type="molecule type" value="Transcribed_RNA"/>
</dbReference>
<keyword evidence="2" id="KW-0521">NADP</keyword>
<feature type="binding site" evidence="5">
    <location>
        <position position="116"/>
    </location>
    <ligand>
        <name>substrate</name>
    </ligand>
</feature>
<dbReference type="PROSITE" id="PS00063">
    <property type="entry name" value="ALDOKETO_REDUCTASE_3"/>
    <property type="match status" value="1"/>
</dbReference>
<dbReference type="GO" id="GO:0016491">
    <property type="term" value="F:oxidoreductase activity"/>
    <property type="evidence" value="ECO:0007669"/>
    <property type="project" value="UniProtKB-KW"/>
</dbReference>
<dbReference type="PRINTS" id="PR00069">
    <property type="entry name" value="ALDKETRDTASE"/>
</dbReference>
<name>A0A1B6EEA9_9HEMI</name>
<dbReference type="PANTHER" id="PTHR11732">
    <property type="entry name" value="ALDO/KETO REDUCTASE"/>
    <property type="match status" value="1"/>
</dbReference>
<dbReference type="EMBL" id="GEDC01001022">
    <property type="protein sequence ID" value="JAS36276.1"/>
    <property type="molecule type" value="Transcribed_RNA"/>
</dbReference>
<sequence>MVGNINKNSTLNAPGMKMPIIGIGTWQATEAEIEIALNSAIEAGYRHIDTALVYMNEAAIGKTLKKWFDSGKIKREELFIVTKLPPPSNDPKYVEESIKLSLKDLQLDYLDLYLIHHPVGLVHEEDKNSPSGFNLLPKNSDGKVKIDVKTDHIALWKAMEEQVDAGRTKAIGVSNFNVQQIERIMKSARILPATNQVEMYLYCQQKELQEYSKKSGVTITAYGPLGSPGLEKFVTILGGKAEDIKNLNPLEDPVVLNIAKTHNKLPSQILLRHLLQLGVAVIPKSSYPTRIQGNYDVFNFELTESEMSELNALDRGKEGQRFLVGVLTGIEDHPEYPFK</sequence>
<dbReference type="AlphaFoldDB" id="A0A1B6EEA9"/>
<evidence type="ECO:0000256" key="6">
    <source>
        <dbReference type="PIRSR" id="PIRSR000097-3"/>
    </source>
</evidence>
<feature type="domain" description="NADP-dependent oxidoreductase" evidence="7">
    <location>
        <begin position="21"/>
        <end position="314"/>
    </location>
</feature>
<accession>A0A1B6EEA9</accession>
<feature type="site" description="Lowers pKa of active site Tyr" evidence="6">
    <location>
        <position position="83"/>
    </location>
</feature>
<feature type="active site" description="Proton donor" evidence="4">
    <location>
        <position position="54"/>
    </location>
</feature>
<dbReference type="InterPro" id="IPR020471">
    <property type="entry name" value="AKR"/>
</dbReference>
<evidence type="ECO:0000313" key="9">
    <source>
        <dbReference type="EMBL" id="JAS36276.1"/>
    </source>
</evidence>
<dbReference type="InterPro" id="IPR023210">
    <property type="entry name" value="NADP_OxRdtase_dom"/>
</dbReference>